<keyword evidence="3" id="KW-1185">Reference proteome</keyword>
<name>A0A1S2M1T2_9BACI</name>
<dbReference type="Gene3D" id="2.10.260.10">
    <property type="match status" value="2"/>
</dbReference>
<feature type="domain" description="SpoVT-AbrB" evidence="1">
    <location>
        <begin position="22"/>
        <end position="69"/>
    </location>
</feature>
<dbReference type="InterPro" id="IPR007159">
    <property type="entry name" value="SpoVT-AbrB_dom"/>
</dbReference>
<evidence type="ECO:0000313" key="2">
    <source>
        <dbReference type="EMBL" id="OIJ18688.1"/>
    </source>
</evidence>
<dbReference type="GO" id="GO:0003677">
    <property type="term" value="F:DNA binding"/>
    <property type="evidence" value="ECO:0007669"/>
    <property type="project" value="InterPro"/>
</dbReference>
<dbReference type="Pfam" id="PF04014">
    <property type="entry name" value="MazE_antitoxin"/>
    <property type="match status" value="1"/>
</dbReference>
<dbReference type="Proteomes" id="UP000180057">
    <property type="component" value="Unassembled WGS sequence"/>
</dbReference>
<dbReference type="RefSeq" id="WP_071390694.1">
    <property type="nucleotide sequence ID" value="NZ_MLQS01000028.1"/>
</dbReference>
<proteinExistence type="predicted"/>
<accession>A0A1S2M1T2</accession>
<evidence type="ECO:0000313" key="3">
    <source>
        <dbReference type="Proteomes" id="UP000180057"/>
    </source>
</evidence>
<dbReference type="OrthoDB" id="2896971at2"/>
<protein>
    <recommendedName>
        <fullName evidence="1">SpoVT-AbrB domain-containing protein</fullName>
    </recommendedName>
</protein>
<dbReference type="SUPFAM" id="SSF89447">
    <property type="entry name" value="AbrB/MazE/MraZ-like"/>
    <property type="match status" value="2"/>
</dbReference>
<evidence type="ECO:0000259" key="1">
    <source>
        <dbReference type="SMART" id="SM00966"/>
    </source>
</evidence>
<gene>
    <name evidence="2" type="ORF">BKP45_15965</name>
</gene>
<comment type="caution">
    <text evidence="2">The sequence shown here is derived from an EMBL/GenBank/DDBJ whole genome shotgun (WGS) entry which is preliminary data.</text>
</comment>
<feature type="domain" description="SpoVT-AbrB" evidence="1">
    <location>
        <begin position="73"/>
        <end position="115"/>
    </location>
</feature>
<dbReference type="InterPro" id="IPR037914">
    <property type="entry name" value="SpoVT-AbrB_sf"/>
</dbReference>
<dbReference type="EMBL" id="MLQS01000028">
    <property type="protein sequence ID" value="OIJ18688.1"/>
    <property type="molecule type" value="Genomic_DNA"/>
</dbReference>
<dbReference type="AlphaFoldDB" id="A0A1S2M1T2"/>
<dbReference type="SMART" id="SM00966">
    <property type="entry name" value="SpoVT_AbrB"/>
    <property type="match status" value="2"/>
</dbReference>
<reference evidence="2 3" key="1">
    <citation type="submission" date="2016-10" db="EMBL/GenBank/DDBJ databases">
        <title>Draft genome sequences of four alkaliphilic bacteria belonging to the Anaerobacillus genus.</title>
        <authorList>
            <person name="Bassil N.M."/>
            <person name="Lloyd J.R."/>
        </authorList>
    </citation>
    <scope>NUCLEOTIDE SEQUENCE [LARGE SCALE GENOMIC DNA]</scope>
    <source>
        <strain evidence="2 3">DSM 22531</strain>
    </source>
</reference>
<organism evidence="2 3">
    <name type="scientific">Anaerobacillus alkalidiazotrophicus</name>
    <dbReference type="NCBI Taxonomy" id="472963"/>
    <lineage>
        <taxon>Bacteria</taxon>
        <taxon>Bacillati</taxon>
        <taxon>Bacillota</taxon>
        <taxon>Bacilli</taxon>
        <taxon>Bacillales</taxon>
        <taxon>Bacillaceae</taxon>
        <taxon>Anaerobacillus</taxon>
    </lineage>
</organism>
<sequence length="115" mass="13250">MYTKNYSVPVELNKAIDMIIECTVSTRFTVRIPKLIREILSISPGDLVNVGFSNNQEALLISKAIHDTIDNKIIVSKSNIITIPVELRRYLNIKRGDQFKIYNINNRIMVLMKKK</sequence>